<name>A0A195FA31_9HYME</name>
<evidence type="ECO:0000313" key="1">
    <source>
        <dbReference type="EMBL" id="KYN36904.1"/>
    </source>
</evidence>
<sequence>MVLFFCELTRQCAYYISRILTIEYFNSRYLRRSYSNYSDYFTHCQSSFVYHLDSHYVLQLVEGNVISVL</sequence>
<reference evidence="1 2" key="1">
    <citation type="submission" date="2016-03" db="EMBL/GenBank/DDBJ databases">
        <title>Trachymyrmex septentrionalis WGS genome.</title>
        <authorList>
            <person name="Nygaard S."/>
            <person name="Hu H."/>
            <person name="Boomsma J."/>
            <person name="Zhang G."/>
        </authorList>
    </citation>
    <scope>NUCLEOTIDE SEQUENCE [LARGE SCALE GENOMIC DNA]</scope>
    <source>
        <strain evidence="1">Tsep2-gDNA-1</strain>
        <tissue evidence="1">Whole body</tissue>
    </source>
</reference>
<dbReference type="Proteomes" id="UP000078541">
    <property type="component" value="Unassembled WGS sequence"/>
</dbReference>
<protein>
    <submittedName>
        <fullName evidence="1">Uncharacterized protein</fullName>
    </submittedName>
</protein>
<keyword evidence="2" id="KW-1185">Reference proteome</keyword>
<gene>
    <name evidence="1" type="ORF">ALC56_08695</name>
</gene>
<proteinExistence type="predicted"/>
<dbReference type="AlphaFoldDB" id="A0A195FA31"/>
<accession>A0A195FA31</accession>
<dbReference type="EMBL" id="KQ981727">
    <property type="protein sequence ID" value="KYN36904.1"/>
    <property type="molecule type" value="Genomic_DNA"/>
</dbReference>
<organism evidence="1 2">
    <name type="scientific">Trachymyrmex septentrionalis</name>
    <dbReference type="NCBI Taxonomy" id="34720"/>
    <lineage>
        <taxon>Eukaryota</taxon>
        <taxon>Metazoa</taxon>
        <taxon>Ecdysozoa</taxon>
        <taxon>Arthropoda</taxon>
        <taxon>Hexapoda</taxon>
        <taxon>Insecta</taxon>
        <taxon>Pterygota</taxon>
        <taxon>Neoptera</taxon>
        <taxon>Endopterygota</taxon>
        <taxon>Hymenoptera</taxon>
        <taxon>Apocrita</taxon>
        <taxon>Aculeata</taxon>
        <taxon>Formicoidea</taxon>
        <taxon>Formicidae</taxon>
        <taxon>Myrmicinae</taxon>
        <taxon>Trachymyrmex</taxon>
    </lineage>
</organism>
<evidence type="ECO:0000313" key="2">
    <source>
        <dbReference type="Proteomes" id="UP000078541"/>
    </source>
</evidence>